<accession>A0A6M3MAY2</accession>
<dbReference type="EMBL" id="MT143803">
    <property type="protein sequence ID" value="QJB02725.1"/>
    <property type="molecule type" value="Genomic_DNA"/>
</dbReference>
<sequence>MAKKIREIEVEYPDCTICGNEISGGEEYFDININLGKITVGESGGGIGIRSGNNQRPLKLCKKCSKYIKAGAVIEEFGNTGTFIIHKIMVEVEMQKQELEKMDKRN</sequence>
<dbReference type="AlphaFoldDB" id="A0A6M3MAY2"/>
<name>A0A6M3MAY2_9ZZZZ</name>
<protein>
    <submittedName>
        <fullName evidence="1">Uncharacterized protein</fullName>
    </submittedName>
</protein>
<reference evidence="1" key="1">
    <citation type="submission" date="2020-03" db="EMBL/GenBank/DDBJ databases">
        <title>The deep terrestrial virosphere.</title>
        <authorList>
            <person name="Holmfeldt K."/>
            <person name="Nilsson E."/>
            <person name="Simone D."/>
            <person name="Lopez-Fernandez M."/>
            <person name="Wu X."/>
            <person name="de Brujin I."/>
            <person name="Lundin D."/>
            <person name="Andersson A."/>
            <person name="Bertilsson S."/>
            <person name="Dopson M."/>
        </authorList>
    </citation>
    <scope>NUCLEOTIDE SEQUENCE</scope>
    <source>
        <strain evidence="1">MM171B01089</strain>
    </source>
</reference>
<proteinExistence type="predicted"/>
<gene>
    <name evidence="1" type="ORF">MM171B01089_0010</name>
</gene>
<evidence type="ECO:0000313" key="1">
    <source>
        <dbReference type="EMBL" id="QJB02725.1"/>
    </source>
</evidence>
<organism evidence="1">
    <name type="scientific">viral metagenome</name>
    <dbReference type="NCBI Taxonomy" id="1070528"/>
    <lineage>
        <taxon>unclassified sequences</taxon>
        <taxon>metagenomes</taxon>
        <taxon>organismal metagenomes</taxon>
    </lineage>
</organism>